<dbReference type="InterPro" id="IPR018577">
    <property type="entry name" value="Restrct_endonuc_II_Bpu10I"/>
</dbReference>
<evidence type="ECO:0000256" key="1">
    <source>
        <dbReference type="SAM" id="MobiDB-lite"/>
    </source>
</evidence>
<organism evidence="2 3">
    <name type="scientific">Roseomonas gilardii</name>
    <dbReference type="NCBI Taxonomy" id="257708"/>
    <lineage>
        <taxon>Bacteria</taxon>
        <taxon>Pseudomonadati</taxon>
        <taxon>Pseudomonadota</taxon>
        <taxon>Alphaproteobacteria</taxon>
        <taxon>Acetobacterales</taxon>
        <taxon>Roseomonadaceae</taxon>
        <taxon>Roseomonas</taxon>
    </lineage>
</organism>
<dbReference type="EMBL" id="CP015583">
    <property type="protein sequence ID" value="APT55859.1"/>
    <property type="molecule type" value="Genomic_DNA"/>
</dbReference>
<sequence length="307" mass="34649">MQVTHPATHGDKLRALSSNGGLPESDQARVREAVGRYQDWVRTLRTAQGDGDALLEVLISALNEYKRYIDLELIYDSDENFLYRQNGQLKLSNSILEEFLPYLFDVRLVPGFDRVKNVVCGPQASFAGLSFGSPFLALETGGVFLKMKDQDFAVAKTHSITISDEPSSGKGFTSKFYVSHFATEIKTNLDKTMFQEASQSANELKRAVPGARCILLCEYLDMTPITTKLTSIDEVIVLRKAKRLASNVRDQFRTATGRQKARNSYEKFLDNNPLHLSSFQRFIHHLNECFPEKEDDTLDVVLGRGYF</sequence>
<dbReference type="KEGG" id="rgi:RGI145_00700"/>
<dbReference type="AlphaFoldDB" id="A0A1L7AB53"/>
<dbReference type="Pfam" id="PF09549">
    <property type="entry name" value="RE_Bpu10I"/>
    <property type="match status" value="1"/>
</dbReference>
<proteinExistence type="predicted"/>
<dbReference type="REBASE" id="145642">
    <property type="entry name" value="Rgi145ORF700P"/>
</dbReference>
<feature type="region of interest" description="Disordered" evidence="1">
    <location>
        <begin position="1"/>
        <end position="24"/>
    </location>
</feature>
<keyword evidence="2" id="KW-0255">Endonuclease</keyword>
<dbReference type="RefSeq" id="WP_075796828.1">
    <property type="nucleotide sequence ID" value="NZ_CP015583.1"/>
</dbReference>
<evidence type="ECO:0000313" key="3">
    <source>
        <dbReference type="Proteomes" id="UP000185494"/>
    </source>
</evidence>
<protein>
    <submittedName>
        <fullName evidence="2">Restriction endonuclease</fullName>
    </submittedName>
</protein>
<name>A0A1L7AB53_9PROT</name>
<reference evidence="2 3" key="1">
    <citation type="submission" date="2016-05" db="EMBL/GenBank/DDBJ databases">
        <title>Complete Genome and Methylome Analysis of Psychrotrophic Bacterial Isolates from Antarctic Lake Untersee.</title>
        <authorList>
            <person name="Fomenkov A."/>
            <person name="Akimov V.N."/>
            <person name="Vasilyeva L.V."/>
            <person name="Andersen D."/>
            <person name="Vincze T."/>
            <person name="Roberts R.J."/>
        </authorList>
    </citation>
    <scope>NUCLEOTIDE SEQUENCE [LARGE SCALE GENOMIC DNA]</scope>
    <source>
        <strain evidence="2 3">U14-5</strain>
    </source>
</reference>
<evidence type="ECO:0000313" key="2">
    <source>
        <dbReference type="EMBL" id="APT55859.1"/>
    </source>
</evidence>
<keyword evidence="2" id="KW-0378">Hydrolase</keyword>
<gene>
    <name evidence="2" type="ORF">RGI145_00700</name>
</gene>
<keyword evidence="2" id="KW-0540">Nuclease</keyword>
<dbReference type="Proteomes" id="UP000185494">
    <property type="component" value="Chromosome 1"/>
</dbReference>
<dbReference type="GO" id="GO:0004519">
    <property type="term" value="F:endonuclease activity"/>
    <property type="evidence" value="ECO:0007669"/>
    <property type="project" value="UniProtKB-KW"/>
</dbReference>
<accession>A0A1L7AB53</accession>